<evidence type="ECO:0000256" key="1">
    <source>
        <dbReference type="SAM" id="Phobius"/>
    </source>
</evidence>
<keyword evidence="1" id="KW-0812">Transmembrane</keyword>
<dbReference type="GeneID" id="97549334"/>
<organism evidence="2 3">
    <name type="scientific">Methanospirillum lacunae</name>
    <dbReference type="NCBI Taxonomy" id="668570"/>
    <lineage>
        <taxon>Archaea</taxon>
        <taxon>Methanobacteriati</taxon>
        <taxon>Methanobacteriota</taxon>
        <taxon>Stenosarchaea group</taxon>
        <taxon>Methanomicrobia</taxon>
        <taxon>Methanomicrobiales</taxon>
        <taxon>Methanospirillaceae</taxon>
        <taxon>Methanospirillum</taxon>
    </lineage>
</organism>
<name>A0A2V2NCB1_9EURY</name>
<evidence type="ECO:0000313" key="3">
    <source>
        <dbReference type="Proteomes" id="UP000245657"/>
    </source>
</evidence>
<keyword evidence="3" id="KW-1185">Reference proteome</keyword>
<keyword evidence="1" id="KW-0472">Membrane</keyword>
<proteinExistence type="predicted"/>
<gene>
    <name evidence="2" type="ORF">DK846_02150</name>
</gene>
<accession>A0A2V2NCB1</accession>
<dbReference type="EMBL" id="QGMY01000002">
    <property type="protein sequence ID" value="PWR73987.1"/>
    <property type="molecule type" value="Genomic_DNA"/>
</dbReference>
<dbReference type="AlphaFoldDB" id="A0A2V2NCB1"/>
<feature type="transmembrane region" description="Helical" evidence="1">
    <location>
        <begin position="12"/>
        <end position="35"/>
    </location>
</feature>
<protein>
    <submittedName>
        <fullName evidence="2">Type IV pilin</fullName>
    </submittedName>
</protein>
<sequence length="199" mass="22315">MHKEPGDSSTTGAIILVAVTLILVAIVLIFLLSFLSFNSQDHLAPPIIQVTSVLHTTPSGTMNDASRVNIQNKGTVEYKNSDLMAEFYNGHEKLYAKIYTLHGTDFIPTRHFGVATIGGTGCRGDFFSPNEEIGIDLTNGYYRPGDLVELRIFQKSNDHSLTPLTGNLLHSYYMQDWLKENFYSDHTGYRIISQHQFRA</sequence>
<comment type="caution">
    <text evidence="2">The sequence shown here is derived from an EMBL/GenBank/DDBJ whole genome shotgun (WGS) entry which is preliminary data.</text>
</comment>
<reference evidence="2 3" key="1">
    <citation type="submission" date="2018-05" db="EMBL/GenBank/DDBJ databases">
        <title>Draft genome of Methanospirillum lacunae Ki8-1.</title>
        <authorList>
            <person name="Dueholm M.S."/>
            <person name="Nielsen P.H."/>
            <person name="Bakmann L.F."/>
            <person name="Otzen D.E."/>
        </authorList>
    </citation>
    <scope>NUCLEOTIDE SEQUENCE [LARGE SCALE GENOMIC DNA]</scope>
    <source>
        <strain evidence="2 3">Ki8-1</strain>
    </source>
</reference>
<dbReference type="OrthoDB" id="106964at2157"/>
<keyword evidence="1" id="KW-1133">Transmembrane helix</keyword>
<dbReference type="Proteomes" id="UP000245657">
    <property type="component" value="Unassembled WGS sequence"/>
</dbReference>
<evidence type="ECO:0000313" key="2">
    <source>
        <dbReference type="EMBL" id="PWR73987.1"/>
    </source>
</evidence>
<dbReference type="RefSeq" id="WP_109967266.1">
    <property type="nucleotide sequence ID" value="NZ_CP176093.1"/>
</dbReference>